<evidence type="ECO:0000313" key="1">
    <source>
        <dbReference type="EMBL" id="MQY50006.1"/>
    </source>
</evidence>
<evidence type="ECO:0000313" key="2">
    <source>
        <dbReference type="Proteomes" id="UP000435138"/>
    </source>
</evidence>
<accession>A0A6A8ALH0</accession>
<dbReference type="Proteomes" id="UP000435138">
    <property type="component" value="Unassembled WGS sequence"/>
</dbReference>
<sequence length="156" mass="17247">MRILLIIAAVIVLIGGAVATIKTPNVRAQERVLARYKVNPDTTRASMRTAILKCVPGIAQSRVGPRFTGSVIVPLYVKLLHMRQSGTDRQAISAQMRKSIIKDHLKLLDGLPDKDFLEMVGYVKKMGEDDIENCILDIVSEGAPLNENAKQWGLRI</sequence>
<keyword evidence="2" id="KW-1185">Reference proteome</keyword>
<reference evidence="1 2" key="1">
    <citation type="submission" date="2019-11" db="EMBL/GenBank/DDBJ databases">
        <title>Genome analysis of Rhizobacterium cereale a novel genus and species isolated from maize roots in North Spain.</title>
        <authorList>
            <person name="Menendez E."/>
            <person name="Flores-Felix J.D."/>
            <person name="Ramirez-Bahena M.-H."/>
            <person name="Igual J.M."/>
            <person name="Garcia-Fraile P."/>
            <person name="Peix A."/>
            <person name="Velazquez E."/>
        </authorList>
    </citation>
    <scope>NUCLEOTIDE SEQUENCE [LARGE SCALE GENOMIC DNA]</scope>
    <source>
        <strain evidence="1 2">RZME27</strain>
    </source>
</reference>
<name>A0A6A8ALH0_9HYPH</name>
<proteinExistence type="predicted"/>
<dbReference type="AlphaFoldDB" id="A0A6A8ALH0"/>
<comment type="caution">
    <text evidence="1">The sequence shown here is derived from an EMBL/GenBank/DDBJ whole genome shotgun (WGS) entry which is preliminary data.</text>
</comment>
<organism evidence="1 2">
    <name type="scientific">Endobacterium cereale</name>
    <dbReference type="NCBI Taxonomy" id="2663029"/>
    <lineage>
        <taxon>Bacteria</taxon>
        <taxon>Pseudomonadati</taxon>
        <taxon>Pseudomonadota</taxon>
        <taxon>Alphaproteobacteria</taxon>
        <taxon>Hyphomicrobiales</taxon>
        <taxon>Rhizobiaceae</taxon>
        <taxon>Endobacterium</taxon>
    </lineage>
</organism>
<protein>
    <submittedName>
        <fullName evidence="1">Uncharacterized protein</fullName>
    </submittedName>
</protein>
<dbReference type="RefSeq" id="WP_153360242.1">
    <property type="nucleotide sequence ID" value="NZ_JAYKOO010000004.1"/>
</dbReference>
<dbReference type="EMBL" id="WIXI01000051">
    <property type="protein sequence ID" value="MQY50006.1"/>
    <property type="molecule type" value="Genomic_DNA"/>
</dbReference>
<gene>
    <name evidence="1" type="ORF">GAO09_28665</name>
</gene>